<reference evidence="3" key="1">
    <citation type="submission" date="2021-03" db="EMBL/GenBank/DDBJ databases">
        <authorList>
            <person name="Tagirdzhanova G."/>
        </authorList>
    </citation>
    <scope>NUCLEOTIDE SEQUENCE</scope>
</reference>
<keyword evidence="4" id="KW-1185">Reference proteome</keyword>
<dbReference type="OrthoDB" id="3360421at2759"/>
<evidence type="ECO:0000313" key="4">
    <source>
        <dbReference type="Proteomes" id="UP000664169"/>
    </source>
</evidence>
<dbReference type="AlphaFoldDB" id="A0A8H3IP67"/>
<evidence type="ECO:0000256" key="1">
    <source>
        <dbReference type="SAM" id="MobiDB-lite"/>
    </source>
</evidence>
<feature type="domain" description="Hypervirulence associated protein TUDOR" evidence="2">
    <location>
        <begin position="128"/>
        <end position="184"/>
    </location>
</feature>
<comment type="caution">
    <text evidence="3">The sequence shown here is derived from an EMBL/GenBank/DDBJ whole genome shotgun (WGS) entry which is preliminary data.</text>
</comment>
<feature type="compositionally biased region" description="Basic and acidic residues" evidence="1">
    <location>
        <begin position="33"/>
        <end position="45"/>
    </location>
</feature>
<accession>A0A8H3IP67</accession>
<evidence type="ECO:0000313" key="3">
    <source>
        <dbReference type="EMBL" id="CAF9926348.1"/>
    </source>
</evidence>
<dbReference type="InterPro" id="IPR021331">
    <property type="entry name" value="Hva1_TUDOR"/>
</dbReference>
<feature type="compositionally biased region" description="Polar residues" evidence="1">
    <location>
        <begin position="95"/>
        <end position="105"/>
    </location>
</feature>
<dbReference type="Gene3D" id="2.30.30.1060">
    <property type="match status" value="1"/>
</dbReference>
<evidence type="ECO:0000259" key="2">
    <source>
        <dbReference type="Pfam" id="PF11160"/>
    </source>
</evidence>
<dbReference type="EMBL" id="CAJPDQ010000025">
    <property type="protein sequence ID" value="CAF9926348.1"/>
    <property type="molecule type" value="Genomic_DNA"/>
</dbReference>
<feature type="region of interest" description="Disordered" evidence="1">
    <location>
        <begin position="1"/>
        <end position="135"/>
    </location>
</feature>
<protein>
    <recommendedName>
        <fullName evidence="2">Hypervirulence associated protein TUDOR domain-containing protein</fullName>
    </recommendedName>
</protein>
<gene>
    <name evidence="3" type="ORF">GOMPHAMPRED_004114</name>
</gene>
<organism evidence="3 4">
    <name type="scientific">Gomphillus americanus</name>
    <dbReference type="NCBI Taxonomy" id="1940652"/>
    <lineage>
        <taxon>Eukaryota</taxon>
        <taxon>Fungi</taxon>
        <taxon>Dikarya</taxon>
        <taxon>Ascomycota</taxon>
        <taxon>Pezizomycotina</taxon>
        <taxon>Lecanoromycetes</taxon>
        <taxon>OSLEUM clade</taxon>
        <taxon>Ostropomycetidae</taxon>
        <taxon>Ostropales</taxon>
        <taxon>Graphidaceae</taxon>
        <taxon>Gomphilloideae</taxon>
        <taxon>Gomphillus</taxon>
    </lineage>
</organism>
<feature type="compositionally biased region" description="Basic and acidic residues" evidence="1">
    <location>
        <begin position="1"/>
        <end position="26"/>
    </location>
</feature>
<proteinExistence type="predicted"/>
<dbReference type="Proteomes" id="UP000664169">
    <property type="component" value="Unassembled WGS sequence"/>
</dbReference>
<dbReference type="Pfam" id="PF11160">
    <property type="entry name" value="Hva1_TUDOR"/>
    <property type="match status" value="1"/>
</dbReference>
<name>A0A8H3IP67_9LECA</name>
<sequence length="190" mass="21149">MPAKDNSKRVNEQQDDVKDQTNHGKESQGNTSKVKEKDEDIKQDNADEFTEQEDIDENTETTGSEQEDVSADSKEAGDKRKRSKVSPVSAKKQKTSGNGKTNSTHGSKHDKLDAPAPQGSNDRIPKKGQRVSWKAMPGWVHGKVLEIVTDDRDMEGKHIKASKEAPRIALEAESGKFCVHKPDNCYFEDE</sequence>
<feature type="compositionally biased region" description="Acidic residues" evidence="1">
    <location>
        <begin position="46"/>
        <end position="70"/>
    </location>
</feature>